<keyword evidence="2" id="KW-1133">Transmembrane helix</keyword>
<comment type="caution">
    <text evidence="3">The sequence shown here is derived from an EMBL/GenBank/DDBJ whole genome shotgun (WGS) entry which is preliminary data.</text>
</comment>
<dbReference type="Proteomes" id="UP000663843">
    <property type="component" value="Unassembled WGS sequence"/>
</dbReference>
<dbReference type="EMBL" id="CAJMWT010008143">
    <property type="protein sequence ID" value="CAE6531046.1"/>
    <property type="molecule type" value="Genomic_DNA"/>
</dbReference>
<proteinExistence type="predicted"/>
<evidence type="ECO:0000256" key="1">
    <source>
        <dbReference type="SAM" id="MobiDB-lite"/>
    </source>
</evidence>
<feature type="transmembrane region" description="Helical" evidence="2">
    <location>
        <begin position="104"/>
        <end position="125"/>
    </location>
</feature>
<feature type="region of interest" description="Disordered" evidence="1">
    <location>
        <begin position="245"/>
        <end position="269"/>
    </location>
</feature>
<accession>A0A8H3HH36</accession>
<feature type="compositionally biased region" description="Low complexity" evidence="1">
    <location>
        <begin position="370"/>
        <end position="382"/>
    </location>
</feature>
<sequence length="390" mass="42708">MSCGPTLSKLKDRVAECIHAGKLRISLRADWDKLRGLIAVHISYCKHVDGNRCLLKSILICLSILPWSEANNTGDPGTLQCSATAICPSRRTSQRHSSTPTMHLVSLLFVAAAYLFPTVAGWAFLVRSQVISEGASATFEITDDGGGFTFPYTMTVLKRVTNSSDEQVGLVQTSGNETTFYWTCNQSAGTSVRFKLMSAAQVNAATSDYYEIQATKRSGYRVQLEFAFCPLHVLLVRQNTNHRKIGDHHSIRDTKQSATATNEPSSAATQTPVGAIVGAIVGGVLLLVALGLVLFWMRRHKRPSAQGMVQYDPDPHVTPFTHGQMAQTIIPPTGYVSQPNFDEEPPVYSPRDIENTTYFTGSESGRAESSYRPSPSTSKSRYLPVSTQPR</sequence>
<keyword evidence="2" id="KW-0472">Membrane</keyword>
<feature type="region of interest" description="Disordered" evidence="1">
    <location>
        <begin position="337"/>
        <end position="390"/>
    </location>
</feature>
<evidence type="ECO:0000256" key="2">
    <source>
        <dbReference type="SAM" id="Phobius"/>
    </source>
</evidence>
<feature type="transmembrane region" description="Helical" evidence="2">
    <location>
        <begin position="273"/>
        <end position="296"/>
    </location>
</feature>
<keyword evidence="2" id="KW-0812">Transmembrane</keyword>
<dbReference type="AlphaFoldDB" id="A0A8H3HH36"/>
<organism evidence="3 4">
    <name type="scientific">Rhizoctonia solani</name>
    <dbReference type="NCBI Taxonomy" id="456999"/>
    <lineage>
        <taxon>Eukaryota</taxon>
        <taxon>Fungi</taxon>
        <taxon>Dikarya</taxon>
        <taxon>Basidiomycota</taxon>
        <taxon>Agaricomycotina</taxon>
        <taxon>Agaricomycetes</taxon>
        <taxon>Cantharellales</taxon>
        <taxon>Ceratobasidiaceae</taxon>
        <taxon>Rhizoctonia</taxon>
    </lineage>
</organism>
<feature type="compositionally biased region" description="Polar residues" evidence="1">
    <location>
        <begin position="256"/>
        <end position="269"/>
    </location>
</feature>
<reference evidence="3" key="1">
    <citation type="submission" date="2021-01" db="EMBL/GenBank/DDBJ databases">
        <authorList>
            <person name="Kaushik A."/>
        </authorList>
    </citation>
    <scope>NUCLEOTIDE SEQUENCE</scope>
    <source>
        <strain evidence="3">AG2-2IIIB</strain>
    </source>
</reference>
<evidence type="ECO:0000313" key="3">
    <source>
        <dbReference type="EMBL" id="CAE6531046.1"/>
    </source>
</evidence>
<evidence type="ECO:0000313" key="4">
    <source>
        <dbReference type="Proteomes" id="UP000663843"/>
    </source>
</evidence>
<name>A0A8H3HH36_9AGAM</name>
<gene>
    <name evidence="3" type="ORF">RDB_LOCUS178696</name>
</gene>
<protein>
    <submittedName>
        <fullName evidence="3">Uncharacterized protein</fullName>
    </submittedName>
</protein>